<accession>A0ABR8E9H1</accession>
<reference evidence="1 2" key="1">
    <citation type="journal article" date="2020" name="ISME J.">
        <title>Comparative genomics reveals insights into cyanobacterial evolution and habitat adaptation.</title>
        <authorList>
            <person name="Chen M.Y."/>
            <person name="Teng W.K."/>
            <person name="Zhao L."/>
            <person name="Hu C.X."/>
            <person name="Zhou Y.K."/>
            <person name="Han B.P."/>
            <person name="Song L.R."/>
            <person name="Shu W.S."/>
        </authorList>
    </citation>
    <scope>NUCLEOTIDE SEQUENCE [LARGE SCALE GENOMIC DNA]</scope>
    <source>
        <strain evidence="1 2">FACHB-838</strain>
    </source>
</reference>
<dbReference type="EMBL" id="JACJSI010000690">
    <property type="protein sequence ID" value="MBD2537150.1"/>
    <property type="molecule type" value="Genomic_DNA"/>
</dbReference>
<name>A0ABR8E9H1_9NOSO</name>
<sequence length="73" mass="8090">MQSLSDAYGGLCLRISRLRENENLKDPPSAVLKHLVELKRPYLNAFEEELLGFIEAKASITKAEASIGDVQDS</sequence>
<dbReference type="Proteomes" id="UP000623440">
    <property type="component" value="Unassembled WGS sequence"/>
</dbReference>
<gene>
    <name evidence="1" type="ORF">H6G97_51415</name>
</gene>
<protein>
    <submittedName>
        <fullName evidence="1">Uncharacterized protein</fullName>
    </submittedName>
</protein>
<evidence type="ECO:0000313" key="1">
    <source>
        <dbReference type="EMBL" id="MBD2537150.1"/>
    </source>
</evidence>
<evidence type="ECO:0000313" key="2">
    <source>
        <dbReference type="Proteomes" id="UP000623440"/>
    </source>
</evidence>
<comment type="caution">
    <text evidence="1">The sequence shown here is derived from an EMBL/GenBank/DDBJ whole genome shotgun (WGS) entry which is preliminary data.</text>
</comment>
<keyword evidence="2" id="KW-1185">Reference proteome</keyword>
<proteinExistence type="predicted"/>
<organism evidence="1 2">
    <name type="scientific">Nostoc flagelliforme FACHB-838</name>
    <dbReference type="NCBI Taxonomy" id="2692904"/>
    <lineage>
        <taxon>Bacteria</taxon>
        <taxon>Bacillati</taxon>
        <taxon>Cyanobacteriota</taxon>
        <taxon>Cyanophyceae</taxon>
        <taxon>Nostocales</taxon>
        <taxon>Nostocaceae</taxon>
        <taxon>Nostoc</taxon>
    </lineage>
</organism>